<keyword evidence="2" id="KW-1185">Reference proteome</keyword>
<evidence type="ECO:0000313" key="2">
    <source>
        <dbReference type="Proteomes" id="UP001607303"/>
    </source>
</evidence>
<protein>
    <submittedName>
        <fullName evidence="1">Uncharacterized protein</fullName>
    </submittedName>
</protein>
<gene>
    <name evidence="1" type="ORF">V1477_001409</name>
</gene>
<dbReference type="Proteomes" id="UP001607303">
    <property type="component" value="Unassembled WGS sequence"/>
</dbReference>
<name>A0ABD2D0D0_VESMC</name>
<dbReference type="EMBL" id="JAYRBN010000013">
    <property type="protein sequence ID" value="KAL2750424.1"/>
    <property type="molecule type" value="Genomic_DNA"/>
</dbReference>
<reference evidence="1 2" key="1">
    <citation type="journal article" date="2024" name="Ann. Entomol. Soc. Am.">
        <title>Genomic analyses of the southern and eastern yellowjacket wasps (Hymenoptera: Vespidae) reveal evolutionary signatures of social life.</title>
        <authorList>
            <person name="Catto M.A."/>
            <person name="Caine P.B."/>
            <person name="Orr S.E."/>
            <person name="Hunt B.G."/>
            <person name="Goodisman M.A.D."/>
        </authorList>
    </citation>
    <scope>NUCLEOTIDE SEQUENCE [LARGE SCALE GENOMIC DNA]</scope>
    <source>
        <strain evidence="1">232</strain>
        <tissue evidence="1">Head and thorax</tissue>
    </source>
</reference>
<evidence type="ECO:0000313" key="1">
    <source>
        <dbReference type="EMBL" id="KAL2750424.1"/>
    </source>
</evidence>
<organism evidence="1 2">
    <name type="scientific">Vespula maculifrons</name>
    <name type="common">Eastern yellow jacket</name>
    <name type="synonym">Wasp</name>
    <dbReference type="NCBI Taxonomy" id="7453"/>
    <lineage>
        <taxon>Eukaryota</taxon>
        <taxon>Metazoa</taxon>
        <taxon>Ecdysozoa</taxon>
        <taxon>Arthropoda</taxon>
        <taxon>Hexapoda</taxon>
        <taxon>Insecta</taxon>
        <taxon>Pterygota</taxon>
        <taxon>Neoptera</taxon>
        <taxon>Endopterygota</taxon>
        <taxon>Hymenoptera</taxon>
        <taxon>Apocrita</taxon>
        <taxon>Aculeata</taxon>
        <taxon>Vespoidea</taxon>
        <taxon>Vespidae</taxon>
        <taxon>Vespinae</taxon>
        <taxon>Vespula</taxon>
    </lineage>
</organism>
<accession>A0ABD2D0D0</accession>
<comment type="caution">
    <text evidence="1">The sequence shown here is derived from an EMBL/GenBank/DDBJ whole genome shotgun (WGS) entry which is preliminary data.</text>
</comment>
<proteinExistence type="predicted"/>
<dbReference type="AlphaFoldDB" id="A0ABD2D0D0"/>
<sequence>MALFYKAWNPSTGKWEGPSFFKTSNRELLQLEGISDCAQKDLSMSRSNFLEQFTRSYGRIISAVGTICFTRNFNTTRVQLRKSPLSFMITCLLHQISLHRTKGTRVRLQTSPYRSL</sequence>